<keyword evidence="3" id="KW-1185">Reference proteome</keyword>
<dbReference type="PANTHER" id="PTHR22916">
    <property type="entry name" value="GLYCOSYLTRANSFERASE"/>
    <property type="match status" value="1"/>
</dbReference>
<dbReference type="Pfam" id="PF00535">
    <property type="entry name" value="Glycos_transf_2"/>
    <property type="match status" value="1"/>
</dbReference>
<protein>
    <submittedName>
        <fullName evidence="2">Glycosyltransferase</fullName>
    </submittedName>
</protein>
<name>A0A5C1YC59_9MICO</name>
<proteinExistence type="predicted"/>
<dbReference type="AlphaFoldDB" id="A0A5C1YC59"/>
<dbReference type="Proteomes" id="UP000324678">
    <property type="component" value="Chromosome"/>
</dbReference>
<keyword evidence="2" id="KW-0808">Transferase</keyword>
<dbReference type="RefSeq" id="WP_149159696.1">
    <property type="nucleotide sequence ID" value="NZ_CP043505.1"/>
</dbReference>
<accession>A0A5C1YC59</accession>
<dbReference type="InterPro" id="IPR001173">
    <property type="entry name" value="Glyco_trans_2-like"/>
</dbReference>
<dbReference type="EMBL" id="CP043505">
    <property type="protein sequence ID" value="QEO13673.1"/>
    <property type="molecule type" value="Genomic_DNA"/>
</dbReference>
<reference evidence="2 3" key="1">
    <citation type="submission" date="2019-09" db="EMBL/GenBank/DDBJ databases">
        <title>Genome sequencing of strain KACC 19306.</title>
        <authorList>
            <person name="Heo J."/>
            <person name="Kim S.-J."/>
            <person name="Kim J.-S."/>
            <person name="Hong S.-B."/>
            <person name="Kwon S.-W."/>
        </authorList>
    </citation>
    <scope>NUCLEOTIDE SEQUENCE [LARGE SCALE GENOMIC DNA]</scope>
    <source>
        <strain evidence="2 3">KACC 19306</strain>
    </source>
</reference>
<gene>
    <name evidence="2" type="ORF">FLP10_03995</name>
</gene>
<dbReference type="KEGG" id="ail:FLP10_03995"/>
<organism evidence="2 3">
    <name type="scientific">Agromyces intestinalis</name>
    <dbReference type="NCBI Taxonomy" id="2592652"/>
    <lineage>
        <taxon>Bacteria</taxon>
        <taxon>Bacillati</taxon>
        <taxon>Actinomycetota</taxon>
        <taxon>Actinomycetes</taxon>
        <taxon>Micrococcales</taxon>
        <taxon>Microbacteriaceae</taxon>
        <taxon>Agromyces</taxon>
    </lineage>
</organism>
<dbReference type="PANTHER" id="PTHR22916:SF3">
    <property type="entry name" value="UDP-GLCNAC:BETAGAL BETA-1,3-N-ACETYLGLUCOSAMINYLTRANSFERASE-LIKE PROTEIN 1"/>
    <property type="match status" value="1"/>
</dbReference>
<evidence type="ECO:0000313" key="3">
    <source>
        <dbReference type="Proteomes" id="UP000324678"/>
    </source>
</evidence>
<dbReference type="OrthoDB" id="153025at2"/>
<evidence type="ECO:0000259" key="1">
    <source>
        <dbReference type="Pfam" id="PF00535"/>
    </source>
</evidence>
<dbReference type="Gene3D" id="3.90.550.10">
    <property type="entry name" value="Spore Coat Polysaccharide Biosynthesis Protein SpsA, Chain A"/>
    <property type="match status" value="1"/>
</dbReference>
<dbReference type="SUPFAM" id="SSF53448">
    <property type="entry name" value="Nucleotide-diphospho-sugar transferases"/>
    <property type="match status" value="1"/>
</dbReference>
<dbReference type="InterPro" id="IPR029044">
    <property type="entry name" value="Nucleotide-diphossugar_trans"/>
</dbReference>
<sequence length="371" mass="40696">MGADDEAGPVLSAILPVFNVERGWVQEAVESVRAIAIPVELLIIDDGSTTPRLVEYLASLPSADRRIRYIRQENAGVAAARNRGIDSARGTWLTFIDPDDRVRPHVPILERLADLSEIDVVLTGGLGFPADGGPVSETYSLASLSSTPTATDVITEMFGLYSVGRQSAAFVIGVPWSKFIRRSFLVERSIRFDESIVKRSDAEWVIRLLDRSPNILVEDDAFIEYRVDVVGSISNRYRPGILEGYMRVMRTAEACERVPKLSLQLYSVELIKDAINNVFSSPVAPASAVGRTAYREFRQRFSIPGALGTPGALAAAGPARRILFVVIRRGWYLPIAGLRWVKRIRLAMAGRARASAAPSGVPSRSSARRLC</sequence>
<dbReference type="GO" id="GO:0016758">
    <property type="term" value="F:hexosyltransferase activity"/>
    <property type="evidence" value="ECO:0007669"/>
    <property type="project" value="UniProtKB-ARBA"/>
</dbReference>
<evidence type="ECO:0000313" key="2">
    <source>
        <dbReference type="EMBL" id="QEO13673.1"/>
    </source>
</evidence>
<feature type="domain" description="Glycosyltransferase 2-like" evidence="1">
    <location>
        <begin position="12"/>
        <end position="117"/>
    </location>
</feature>